<evidence type="ECO:0000259" key="6">
    <source>
        <dbReference type="Pfam" id="PF00174"/>
    </source>
</evidence>
<dbReference type="NCBIfam" id="NF003767">
    <property type="entry name" value="PRK05363.1"/>
    <property type="match status" value="1"/>
</dbReference>
<dbReference type="AlphaFoldDB" id="D7DI74"/>
<dbReference type="Proteomes" id="UP000000383">
    <property type="component" value="Chromosome"/>
</dbReference>
<comment type="similarity">
    <text evidence="5">Belongs to the MsrP family.</text>
</comment>
<reference evidence="8" key="1">
    <citation type="submission" date="2010-05" db="EMBL/GenBank/DDBJ databases">
        <title>Complete sequence of Methylotenera sp. 301.</title>
        <authorList>
            <person name="Lucas S."/>
            <person name="Copeland A."/>
            <person name="Lapidus A."/>
            <person name="Cheng J.-F."/>
            <person name="Bruce D."/>
            <person name="Goodwin L."/>
            <person name="Pitluck S."/>
            <person name="Clum A."/>
            <person name="Land M."/>
            <person name="Hauser L."/>
            <person name="Kyrpides N."/>
            <person name="Ivanova N."/>
            <person name="Chistoservova L."/>
            <person name="Kalyuzhnaya M."/>
            <person name="Woyke T."/>
        </authorList>
    </citation>
    <scope>NUCLEOTIDE SEQUENCE [LARGE SCALE GENOMIC DNA]</scope>
    <source>
        <strain evidence="8">301</strain>
    </source>
</reference>
<feature type="binding site" evidence="5">
    <location>
        <position position="201"/>
    </location>
    <ligand>
        <name>Mo-molybdopterin</name>
        <dbReference type="ChEBI" id="CHEBI:71302"/>
    </ligand>
</feature>
<feature type="domain" description="Oxidoreductase molybdopterin-binding" evidence="6">
    <location>
        <begin position="128"/>
        <end position="283"/>
    </location>
</feature>
<comment type="catalytic activity">
    <reaction evidence="5">
        <text>L-methionyl-[protein] + a quinone + H2O = L-methionyl-(S)-S-oxide-[protein] + a quinol</text>
        <dbReference type="Rhea" id="RHEA:51292"/>
        <dbReference type="Rhea" id="RHEA-COMP:12313"/>
        <dbReference type="Rhea" id="RHEA-COMP:12315"/>
        <dbReference type="ChEBI" id="CHEBI:15377"/>
        <dbReference type="ChEBI" id="CHEBI:16044"/>
        <dbReference type="ChEBI" id="CHEBI:24646"/>
        <dbReference type="ChEBI" id="CHEBI:44120"/>
        <dbReference type="ChEBI" id="CHEBI:132124"/>
    </reaction>
</comment>
<dbReference type="PANTHER" id="PTHR43032">
    <property type="entry name" value="PROTEIN-METHIONINE-SULFOXIDE REDUCTASE"/>
    <property type="match status" value="1"/>
</dbReference>
<keyword evidence="5" id="KW-0574">Periplasm</keyword>
<dbReference type="HOGENOM" id="CLU_045520_0_0_4"/>
<dbReference type="GO" id="GO:0042597">
    <property type="term" value="C:periplasmic space"/>
    <property type="evidence" value="ECO:0007669"/>
    <property type="project" value="UniProtKB-SubCell"/>
</dbReference>
<feature type="binding site" evidence="5">
    <location>
        <position position="249"/>
    </location>
    <ligand>
        <name>Mo-molybdopterin</name>
        <dbReference type="ChEBI" id="CHEBI:71302"/>
    </ligand>
</feature>
<dbReference type="eggNOG" id="COG2041">
    <property type="taxonomic scope" value="Bacteria"/>
</dbReference>
<keyword evidence="1 5" id="KW-0500">Molybdenum</keyword>
<keyword evidence="3 5" id="KW-0732">Signal</keyword>
<evidence type="ECO:0000313" key="7">
    <source>
        <dbReference type="EMBL" id="ADI29759.1"/>
    </source>
</evidence>
<keyword evidence="8" id="KW-1185">Reference proteome</keyword>
<dbReference type="InterPro" id="IPR022867">
    <property type="entry name" value="MsrP"/>
</dbReference>
<feature type="binding site" evidence="5">
    <location>
        <begin position="265"/>
        <end position="267"/>
    </location>
    <ligand>
        <name>Mo-molybdopterin</name>
        <dbReference type="ChEBI" id="CHEBI:71302"/>
    </ligand>
</feature>
<reference evidence="7 8" key="2">
    <citation type="journal article" date="2011" name="J. Bacteriol.">
        <title>Genomes of three methylotrophs from a single niche uncover genetic and metabolic divergence of Methylophilaceae.</title>
        <authorList>
            <person name="Lapidus A."/>
            <person name="Clum A."/>
            <person name="Labutti K."/>
            <person name="Kaluzhnaya M.G."/>
            <person name="Lim S."/>
            <person name="Beck D.A."/>
            <person name="Glavina Del Rio T."/>
            <person name="Nolan M."/>
            <person name="Mavromatis K."/>
            <person name="Huntemann M."/>
            <person name="Lucas S."/>
            <person name="Lidstrom M.E."/>
            <person name="Ivanova N."/>
            <person name="Chistoserdova L."/>
        </authorList>
    </citation>
    <scope>NUCLEOTIDE SEQUENCE [LARGE SCALE GENOMIC DNA]</scope>
    <source>
        <strain evidence="7 8">301</strain>
    </source>
</reference>
<dbReference type="RefSeq" id="WP_013148073.1">
    <property type="nucleotide sequence ID" value="NC_014207.1"/>
</dbReference>
<proteinExistence type="inferred from homology"/>
<accession>D7DI74</accession>
<sequence length="348" mass="38900">MIIQRKSDIIPSEITPKTVFDNRREFIQKAGFGLVAGAALSLLSNPLKAATVSSGTTEGAGRLIGRANAPAIIKAPSFGAHQKIANYAKTTYGAGEKLTAYEDVTTYNNYYEFGTDKNEPAINSKLFKPYPWTVSIEGEVKKNKTISIEDIYKLAPLEERIYRMRCVEGWSMVIPWIGLPLAQLIKWAEPNSNAKYVEFISLADKQQMPGQNLQVLDWPYVEGLRMDEAMNPLTIMAVGLYGEQLPNQNGAPMRLVTPWKYGFKGAKAIVKIRFVEKMPVSSWMKAGPNEYGFYANVNPNVEHPRWTQSSEKRIGGGLFAGRIKTQMFNGYADQVGQMYAGMDLRKNF</sequence>
<organism evidence="7 8">
    <name type="scientific">Methylotenera versatilis (strain 301)</name>
    <dbReference type="NCBI Taxonomy" id="666681"/>
    <lineage>
        <taxon>Bacteria</taxon>
        <taxon>Pseudomonadati</taxon>
        <taxon>Pseudomonadota</taxon>
        <taxon>Betaproteobacteria</taxon>
        <taxon>Nitrosomonadales</taxon>
        <taxon>Methylophilaceae</taxon>
        <taxon>Methylotenera</taxon>
    </lineage>
</organism>
<keyword evidence="2 5" id="KW-0479">Metal-binding</keyword>
<dbReference type="KEGG" id="meh:M301_1376"/>
<comment type="cofactor">
    <cofactor evidence="5">
        <name>Mo-molybdopterin</name>
        <dbReference type="ChEBI" id="CHEBI:71302"/>
    </cofactor>
    <text evidence="5">Binds 1 Mo-molybdopterin (Mo-MPT) cofactor per subunit.</text>
</comment>
<feature type="binding site" evidence="5">
    <location>
        <begin position="111"/>
        <end position="112"/>
    </location>
    <ligand>
        <name>Mo-molybdopterin</name>
        <dbReference type="ChEBI" id="CHEBI:71302"/>
    </ligand>
</feature>
<evidence type="ECO:0000256" key="5">
    <source>
        <dbReference type="HAMAP-Rule" id="MF_01206"/>
    </source>
</evidence>
<evidence type="ECO:0000256" key="1">
    <source>
        <dbReference type="ARBA" id="ARBA00022505"/>
    </source>
</evidence>
<dbReference type="HAMAP" id="MF_01206">
    <property type="entry name" value="MsrP"/>
    <property type="match status" value="1"/>
</dbReference>
<comment type="subcellular location">
    <subcellularLocation>
        <location evidence="5">Periplasm</location>
    </subcellularLocation>
    <text evidence="5">Is attached to the inner membrane when interacting with the MsrQ subunit.</text>
</comment>
<dbReference type="EMBL" id="CP002056">
    <property type="protein sequence ID" value="ADI29759.1"/>
    <property type="molecule type" value="Genomic_DNA"/>
</dbReference>
<dbReference type="PANTHER" id="PTHR43032:SF3">
    <property type="entry name" value="PROTEIN-METHIONINE-SULFOXIDE REDUCTASE CATALYTIC SUBUNIT MSRP"/>
    <property type="match status" value="1"/>
</dbReference>
<keyword evidence="4 5" id="KW-0560">Oxidoreductase</keyword>
<feature type="binding site" evidence="5">
    <location>
        <position position="254"/>
    </location>
    <ligand>
        <name>Mo-molybdopterin</name>
        <dbReference type="ChEBI" id="CHEBI:71302"/>
    </ligand>
</feature>
<name>D7DI74_METV0</name>
<dbReference type="STRING" id="666681.M301_1376"/>
<feature type="binding site" evidence="5">
    <location>
        <position position="108"/>
    </location>
    <ligand>
        <name>Mo-molybdopterin</name>
        <dbReference type="ChEBI" id="CHEBI:71302"/>
    </ligand>
</feature>
<feature type="binding site" evidence="5">
    <location>
        <position position="166"/>
    </location>
    <ligand>
        <name>Mo-molybdopterin</name>
        <dbReference type="ChEBI" id="CHEBI:71302"/>
    </ligand>
    <ligandPart>
        <name>Mo</name>
        <dbReference type="ChEBI" id="CHEBI:28685"/>
    </ligandPart>
</feature>
<comment type="function">
    <text evidence="5">Part of the MsrPQ system that repairs oxidized periplasmic proteins containing methionine sulfoxide residues (Met-O), using respiratory chain electrons. Thus protects these proteins from oxidative-stress damage caused by reactive species of oxygen and chlorine generated by the host defense mechanisms. MsrPQ is essential for the maintenance of envelope integrity under bleach stress, rescuing a wide series of structurally unrelated periplasmic proteins from methionine oxidation. The catalytic subunit MsrP is non-stereospecific, being able to reduce both (R-) and (S-) diastereoisomers of methionine sulfoxide.</text>
</comment>
<dbReference type="GO" id="GO:0016672">
    <property type="term" value="F:oxidoreductase activity, acting on a sulfur group of donors, quinone or similar compound as acceptor"/>
    <property type="evidence" value="ECO:0007669"/>
    <property type="project" value="UniProtKB-UniRule"/>
</dbReference>
<evidence type="ECO:0000256" key="3">
    <source>
        <dbReference type="ARBA" id="ARBA00022729"/>
    </source>
</evidence>
<dbReference type="GO" id="GO:0046872">
    <property type="term" value="F:metal ion binding"/>
    <property type="evidence" value="ECO:0007669"/>
    <property type="project" value="UniProtKB-KW"/>
</dbReference>
<dbReference type="InterPro" id="IPR000572">
    <property type="entry name" value="OxRdtase_Mopterin-bd_dom"/>
</dbReference>
<dbReference type="InterPro" id="IPR036374">
    <property type="entry name" value="OxRdtase_Mopterin-bd_sf"/>
</dbReference>
<dbReference type="Pfam" id="PF00174">
    <property type="entry name" value="Oxidored_molyb"/>
    <property type="match status" value="1"/>
</dbReference>
<evidence type="ECO:0000256" key="2">
    <source>
        <dbReference type="ARBA" id="ARBA00022723"/>
    </source>
</evidence>
<protein>
    <recommendedName>
        <fullName evidence="5">Protein-methionine-sulfoxide reductase catalytic subunit MsrP</fullName>
        <ecNumber evidence="5">1.8.5.-</ecNumber>
    </recommendedName>
</protein>
<dbReference type="Gene3D" id="3.90.420.10">
    <property type="entry name" value="Oxidoreductase, molybdopterin-binding domain"/>
    <property type="match status" value="1"/>
</dbReference>
<dbReference type="SUPFAM" id="SSF56524">
    <property type="entry name" value="Oxidoreductase molybdopterin-binding domain"/>
    <property type="match status" value="1"/>
</dbReference>
<dbReference type="OrthoDB" id="9795587at2"/>
<evidence type="ECO:0000313" key="8">
    <source>
        <dbReference type="Proteomes" id="UP000000383"/>
    </source>
</evidence>
<comment type="subunit">
    <text evidence="5">Heterodimer of a catalytic subunit (MsrP) and a heme-binding subunit (MsrQ).</text>
</comment>
<comment type="catalytic activity">
    <reaction evidence="5">
        <text>L-methionyl-[protein] + a quinone + H2O = L-methionyl-(R)-S-oxide-[protein] + a quinol</text>
        <dbReference type="Rhea" id="RHEA:51296"/>
        <dbReference type="Rhea" id="RHEA-COMP:12313"/>
        <dbReference type="Rhea" id="RHEA-COMP:12314"/>
        <dbReference type="ChEBI" id="CHEBI:15377"/>
        <dbReference type="ChEBI" id="CHEBI:16044"/>
        <dbReference type="ChEBI" id="CHEBI:24646"/>
        <dbReference type="ChEBI" id="CHEBI:45764"/>
        <dbReference type="ChEBI" id="CHEBI:132124"/>
    </reaction>
</comment>
<dbReference type="EC" id="1.8.5.-" evidence="5"/>
<evidence type="ECO:0000256" key="4">
    <source>
        <dbReference type="ARBA" id="ARBA00023002"/>
    </source>
</evidence>
<dbReference type="GO" id="GO:0030091">
    <property type="term" value="P:protein repair"/>
    <property type="evidence" value="ECO:0007669"/>
    <property type="project" value="UniProtKB-UniRule"/>
</dbReference>
<gene>
    <name evidence="5" type="primary">msrP</name>
    <name evidence="7" type="ordered locus">M301_1376</name>
</gene>
<dbReference type="GO" id="GO:0043546">
    <property type="term" value="F:molybdopterin cofactor binding"/>
    <property type="evidence" value="ECO:0007669"/>
    <property type="project" value="UniProtKB-UniRule"/>
</dbReference>